<name>A0ABT1SFT9_9FIRM</name>
<reference evidence="2 3" key="1">
    <citation type="submission" date="2022-06" db="EMBL/GenBank/DDBJ databases">
        <title>Isolation of gut microbiota from human fecal samples.</title>
        <authorList>
            <person name="Pamer E.G."/>
            <person name="Barat B."/>
            <person name="Waligurski E."/>
            <person name="Medina S."/>
            <person name="Paddock L."/>
            <person name="Mostad J."/>
        </authorList>
    </citation>
    <scope>NUCLEOTIDE SEQUENCE [LARGE SCALE GENOMIC DNA]</scope>
    <source>
        <strain evidence="2 3">DFI.7.95</strain>
    </source>
</reference>
<dbReference type="Proteomes" id="UP001524478">
    <property type="component" value="Unassembled WGS sequence"/>
</dbReference>
<evidence type="ECO:0000313" key="2">
    <source>
        <dbReference type="EMBL" id="MCQ4925358.1"/>
    </source>
</evidence>
<dbReference type="InterPro" id="IPR003776">
    <property type="entry name" value="YcaO-like_dom"/>
</dbReference>
<dbReference type="PROSITE" id="PS51664">
    <property type="entry name" value="YCAO"/>
    <property type="match status" value="1"/>
</dbReference>
<organism evidence="2 3">
    <name type="scientific">Tissierella carlieri</name>
    <dbReference type="NCBI Taxonomy" id="689904"/>
    <lineage>
        <taxon>Bacteria</taxon>
        <taxon>Bacillati</taxon>
        <taxon>Bacillota</taxon>
        <taxon>Tissierellia</taxon>
        <taxon>Tissierellales</taxon>
        <taxon>Tissierellaceae</taxon>
        <taxon>Tissierella</taxon>
    </lineage>
</organism>
<proteinExistence type="predicted"/>
<dbReference type="PANTHER" id="PTHR37809:SF1">
    <property type="entry name" value="RIBOSOMAL PROTEIN S12 METHYLTHIOTRANSFERASE ACCESSORY FACTOR YCAO"/>
    <property type="match status" value="1"/>
</dbReference>
<comment type="caution">
    <text evidence="2">The sequence shown here is derived from an EMBL/GenBank/DDBJ whole genome shotgun (WGS) entry which is preliminary data.</text>
</comment>
<keyword evidence="3" id="KW-1185">Reference proteome</keyword>
<gene>
    <name evidence="2" type="ORF">NE686_19800</name>
</gene>
<sequence length="610" mass="70859">MDFKSHFKDKKPVETFDFLKSTLDNIGLEIEEEWQDESTVNTFSLRVVFKGTKIGSNGKGVSKELARASAYAELFERFQNGLLVQGHLATSNNDFIYFKDEKWMSTKELIEQDSKFIEFYFESTPNNCSSDSENKKLLKSLQKVDKIMFDIDDKYICLPFYNVSRQKVEYLPKNTYFPFYGSNGMCAGNTPEEALVQGYSEIIERLVQKKLFLEKPNLPDIPENYIKQYEYIYNMYIKLKNNNKYIVKLKDCSFGGKYPVAGLFIIEKNTGNYGVKLGCHPNYAIAMERTFTEAAQGQDILEYTNRSKFDFENTKVTDAKNIYNSYKVGMAQYPYQIFEQGDTYFSEQKDILELSNRDILRLWTNEILNEGYEILIRDVSYTGFPSYHIIIPGLSEMYVPDLTARRAHNTRAFISKKIENDIDSLDTTVTKYIISTMNYYMGDIFEDTLSAYYSVVDEDLLPCESMGAGCSYLVSMCYAMEGNYRSAEVRMKGITDRLFNMHGKKNIKDIGFYKGVQTYFGAMKVFKNHNKAMDFLRMLFDDEILCRLDDVFKEPKNIIKKQYPNINDELSDINSNIYSQKKKVEKIANAFKEIQNKANINQNNIKKLYA</sequence>
<dbReference type="Gene3D" id="3.30.1330.230">
    <property type="match status" value="1"/>
</dbReference>
<accession>A0ABT1SFT9</accession>
<dbReference type="NCBIfam" id="TIGR00702">
    <property type="entry name" value="YcaO-type kinase domain"/>
    <property type="match status" value="1"/>
</dbReference>
<dbReference type="PANTHER" id="PTHR37809">
    <property type="entry name" value="RIBOSOMAL PROTEIN S12 METHYLTHIOTRANSFERASE ACCESSORY FACTOR YCAO"/>
    <property type="match status" value="1"/>
</dbReference>
<evidence type="ECO:0000259" key="1">
    <source>
        <dbReference type="PROSITE" id="PS51664"/>
    </source>
</evidence>
<dbReference type="RefSeq" id="WP_256312846.1">
    <property type="nucleotide sequence ID" value="NZ_JANGAC010000021.1"/>
</dbReference>
<evidence type="ECO:0000313" key="3">
    <source>
        <dbReference type="Proteomes" id="UP001524478"/>
    </source>
</evidence>
<dbReference type="EMBL" id="JANGAC010000021">
    <property type="protein sequence ID" value="MCQ4925358.1"/>
    <property type="molecule type" value="Genomic_DNA"/>
</dbReference>
<protein>
    <submittedName>
        <fullName evidence="2">YcaO-like family protein</fullName>
    </submittedName>
</protein>
<feature type="domain" description="YcaO" evidence="1">
    <location>
        <begin position="58"/>
        <end position="435"/>
    </location>
</feature>
<dbReference type="Gene3D" id="3.30.160.660">
    <property type="match status" value="1"/>
</dbReference>
<dbReference type="Gene3D" id="3.30.40.250">
    <property type="match status" value="1"/>
</dbReference>
<dbReference type="Pfam" id="PF02624">
    <property type="entry name" value="YcaO"/>
    <property type="match status" value="1"/>
</dbReference>